<evidence type="ECO:0000256" key="10">
    <source>
        <dbReference type="SAM" id="Phobius"/>
    </source>
</evidence>
<dbReference type="PANTHER" id="PTHR24305">
    <property type="entry name" value="CYTOCHROME P450"/>
    <property type="match status" value="1"/>
</dbReference>
<sequence length="532" mass="60594">MTGESQSFRVVNSGLVPILFIVGAVTLIYVFYTNRYRRGLNHVPGPWAAGLSNLYRLGRVVVGRAHTHDIHLHRKYGTVVRIGPNAVSVSNPEAIQKIYGISANLPKSHFYPVNFPYSNGKLVQGIFATTDENVHRSMKKPIANLYSMTNVLAYEPLVDETIRLMVAQLNARFVIPRKPCVFSDWLQFYAFDVISYVTFSSRVGFMEKGEDIEGVMEGIWNRFKYFSIVGQMPWLDKFWDKSSLVHSLLPAKSSPIAAFAMSRTGKRIEELEKEKSAPDLENNRVKSKKDFLSSFLDVRAKKTDIPEWYLQSWTISNMLAGSDTTAIYLRAIFYYLLRNPDSLRRVVEEIDTAEAEGRLSPIITYKESTSLAYLDACIKEAGRIHPAVGLPLERVVPSTGLEIDGYYLPGGTIVGVNAWTAGHDRQFYGADAADWNPERWLGDSEQRSKMERGNLQFGTGHRSCLGKHIALVEMYKLVPQLLREFEIRLVHPDREWTLENFWVVRQTDMDVYFERRATLSKRAVQLDEKPSL</sequence>
<dbReference type="GO" id="GO:0016705">
    <property type="term" value="F:oxidoreductase activity, acting on paired donors, with incorporation or reduction of molecular oxygen"/>
    <property type="evidence" value="ECO:0007669"/>
    <property type="project" value="InterPro"/>
</dbReference>
<keyword evidence="5 9" id="KW-0560">Oxidoreductase</keyword>
<feature type="binding site" description="axial binding residue" evidence="8">
    <location>
        <position position="464"/>
    </location>
    <ligand>
        <name>heme</name>
        <dbReference type="ChEBI" id="CHEBI:30413"/>
    </ligand>
    <ligandPart>
        <name>Fe</name>
        <dbReference type="ChEBI" id="CHEBI:18248"/>
    </ligandPart>
</feature>
<dbReference type="OrthoDB" id="3934656at2759"/>
<keyword evidence="10" id="KW-0472">Membrane</keyword>
<dbReference type="InterPro" id="IPR050121">
    <property type="entry name" value="Cytochrome_P450_monoxygenase"/>
</dbReference>
<dbReference type="InterPro" id="IPR036396">
    <property type="entry name" value="Cyt_P450_sf"/>
</dbReference>
<keyword evidence="10" id="KW-1133">Transmembrane helix</keyword>
<evidence type="ECO:0000256" key="3">
    <source>
        <dbReference type="ARBA" id="ARBA00022617"/>
    </source>
</evidence>
<keyword evidence="7 9" id="KW-0503">Monooxygenase</keyword>
<feature type="transmembrane region" description="Helical" evidence="10">
    <location>
        <begin position="14"/>
        <end position="32"/>
    </location>
</feature>
<name>A0A0F7TY61_PENBI</name>
<keyword evidence="10" id="KW-0812">Transmembrane</keyword>
<evidence type="ECO:0000256" key="6">
    <source>
        <dbReference type="ARBA" id="ARBA00023004"/>
    </source>
</evidence>
<comment type="similarity">
    <text evidence="2 9">Belongs to the cytochrome P450 family.</text>
</comment>
<evidence type="ECO:0000256" key="9">
    <source>
        <dbReference type="RuleBase" id="RU000461"/>
    </source>
</evidence>
<dbReference type="FunFam" id="1.10.630.10:FF:000050">
    <property type="entry name" value="Cytochrome P450 monooxygenase"/>
    <property type="match status" value="1"/>
</dbReference>
<evidence type="ECO:0000313" key="11">
    <source>
        <dbReference type="EMBL" id="CEJ60330.1"/>
    </source>
</evidence>
<evidence type="ECO:0000256" key="8">
    <source>
        <dbReference type="PIRSR" id="PIRSR602401-1"/>
    </source>
</evidence>
<dbReference type="Proteomes" id="UP000042958">
    <property type="component" value="Unassembled WGS sequence"/>
</dbReference>
<organism evidence="11 12">
    <name type="scientific">Penicillium brasilianum</name>
    <dbReference type="NCBI Taxonomy" id="104259"/>
    <lineage>
        <taxon>Eukaryota</taxon>
        <taxon>Fungi</taxon>
        <taxon>Dikarya</taxon>
        <taxon>Ascomycota</taxon>
        <taxon>Pezizomycotina</taxon>
        <taxon>Eurotiomycetes</taxon>
        <taxon>Eurotiomycetidae</taxon>
        <taxon>Eurotiales</taxon>
        <taxon>Aspergillaceae</taxon>
        <taxon>Penicillium</taxon>
    </lineage>
</organism>
<dbReference type="AlphaFoldDB" id="A0A0F7TY61"/>
<dbReference type="CDD" id="cd11060">
    <property type="entry name" value="CYP57A1-like"/>
    <property type="match status" value="1"/>
</dbReference>
<evidence type="ECO:0008006" key="13">
    <source>
        <dbReference type="Google" id="ProtNLM"/>
    </source>
</evidence>
<reference evidence="12" key="1">
    <citation type="journal article" date="2015" name="Genome Announc.">
        <title>Draft genome sequence of the fungus Penicillium brasilianum MG11.</title>
        <authorList>
            <person name="Horn F."/>
            <person name="Linde J."/>
            <person name="Mattern D.J."/>
            <person name="Walther G."/>
            <person name="Guthke R."/>
            <person name="Brakhage A.A."/>
            <person name="Valiante V."/>
        </authorList>
    </citation>
    <scope>NUCLEOTIDE SEQUENCE [LARGE SCALE GENOMIC DNA]</scope>
    <source>
        <strain evidence="12">MG11</strain>
    </source>
</reference>
<accession>A0A0F7TY61</accession>
<evidence type="ECO:0000256" key="5">
    <source>
        <dbReference type="ARBA" id="ARBA00023002"/>
    </source>
</evidence>
<dbReference type="PANTHER" id="PTHR24305:SF235">
    <property type="entry name" value="CYTOCHROME P450 MONOOXYGENASE APDB-RELATED"/>
    <property type="match status" value="1"/>
</dbReference>
<evidence type="ECO:0000256" key="4">
    <source>
        <dbReference type="ARBA" id="ARBA00022723"/>
    </source>
</evidence>
<dbReference type="InterPro" id="IPR001128">
    <property type="entry name" value="Cyt_P450"/>
</dbReference>
<dbReference type="GO" id="GO:0005506">
    <property type="term" value="F:iron ion binding"/>
    <property type="evidence" value="ECO:0007669"/>
    <property type="project" value="InterPro"/>
</dbReference>
<dbReference type="PRINTS" id="PR00463">
    <property type="entry name" value="EP450I"/>
</dbReference>
<comment type="cofactor">
    <cofactor evidence="1 8">
        <name>heme</name>
        <dbReference type="ChEBI" id="CHEBI:30413"/>
    </cofactor>
</comment>
<dbReference type="GO" id="GO:0020037">
    <property type="term" value="F:heme binding"/>
    <property type="evidence" value="ECO:0007669"/>
    <property type="project" value="InterPro"/>
</dbReference>
<protein>
    <recommendedName>
        <fullName evidence="13">Pisatin demethylase</fullName>
    </recommendedName>
</protein>
<evidence type="ECO:0000256" key="1">
    <source>
        <dbReference type="ARBA" id="ARBA00001971"/>
    </source>
</evidence>
<keyword evidence="3 8" id="KW-0349">Heme</keyword>
<dbReference type="InterPro" id="IPR017972">
    <property type="entry name" value="Cyt_P450_CS"/>
</dbReference>
<proteinExistence type="inferred from homology"/>
<dbReference type="Pfam" id="PF00067">
    <property type="entry name" value="p450"/>
    <property type="match status" value="1"/>
</dbReference>
<dbReference type="InterPro" id="IPR002401">
    <property type="entry name" value="Cyt_P450_E_grp-I"/>
</dbReference>
<dbReference type="PRINTS" id="PR00385">
    <property type="entry name" value="P450"/>
</dbReference>
<dbReference type="SUPFAM" id="SSF48264">
    <property type="entry name" value="Cytochrome P450"/>
    <property type="match status" value="1"/>
</dbReference>
<dbReference type="Gene3D" id="1.10.630.10">
    <property type="entry name" value="Cytochrome P450"/>
    <property type="match status" value="1"/>
</dbReference>
<dbReference type="PROSITE" id="PS00086">
    <property type="entry name" value="CYTOCHROME_P450"/>
    <property type="match status" value="1"/>
</dbReference>
<keyword evidence="6 8" id="KW-0408">Iron</keyword>
<dbReference type="EMBL" id="CDHK01000008">
    <property type="protein sequence ID" value="CEJ60330.1"/>
    <property type="molecule type" value="Genomic_DNA"/>
</dbReference>
<evidence type="ECO:0000313" key="12">
    <source>
        <dbReference type="Proteomes" id="UP000042958"/>
    </source>
</evidence>
<dbReference type="STRING" id="104259.A0A0F7TY61"/>
<evidence type="ECO:0000256" key="7">
    <source>
        <dbReference type="ARBA" id="ARBA00023033"/>
    </source>
</evidence>
<gene>
    <name evidence="11" type="ORF">PMG11_08907</name>
</gene>
<keyword evidence="4 8" id="KW-0479">Metal-binding</keyword>
<evidence type="ECO:0000256" key="2">
    <source>
        <dbReference type="ARBA" id="ARBA00010617"/>
    </source>
</evidence>
<dbReference type="GO" id="GO:0004497">
    <property type="term" value="F:monooxygenase activity"/>
    <property type="evidence" value="ECO:0007669"/>
    <property type="project" value="UniProtKB-KW"/>
</dbReference>
<dbReference type="GO" id="GO:0043386">
    <property type="term" value="P:mycotoxin biosynthetic process"/>
    <property type="evidence" value="ECO:0007669"/>
    <property type="project" value="UniProtKB-ARBA"/>
</dbReference>
<keyword evidence="12" id="KW-1185">Reference proteome</keyword>